<evidence type="ECO:0000256" key="4">
    <source>
        <dbReference type="ARBA" id="ARBA00022840"/>
    </source>
</evidence>
<dbReference type="Pfam" id="PF03109">
    <property type="entry name" value="ABC1"/>
    <property type="match status" value="1"/>
</dbReference>
<name>A0ABS1M226_9NOCA</name>
<comment type="similarity">
    <text evidence="1">Belongs to the protein kinase superfamily. ADCK protein kinase family.</text>
</comment>
<dbReference type="InterPro" id="IPR051409">
    <property type="entry name" value="Atypical_kinase_ADCK"/>
</dbReference>
<feature type="domain" description="ABC1 atypical kinase-like" evidence="6">
    <location>
        <begin position="112"/>
        <end position="330"/>
    </location>
</feature>
<dbReference type="Proteomes" id="UP000602198">
    <property type="component" value="Unassembled WGS sequence"/>
</dbReference>
<dbReference type="PANTHER" id="PTHR43851">
    <property type="match status" value="1"/>
</dbReference>
<keyword evidence="2" id="KW-0808">Transferase</keyword>
<dbReference type="RefSeq" id="WP_201944445.1">
    <property type="nucleotide sequence ID" value="NZ_JAERRJ010000002.1"/>
</dbReference>
<proteinExistence type="inferred from homology"/>
<evidence type="ECO:0000259" key="6">
    <source>
        <dbReference type="Pfam" id="PF03109"/>
    </source>
</evidence>
<dbReference type="InterPro" id="IPR034646">
    <property type="entry name" value="ADCK3_dom"/>
</dbReference>
<dbReference type="CDD" id="cd13970">
    <property type="entry name" value="ABC1_ADCK3"/>
    <property type="match status" value="1"/>
</dbReference>
<evidence type="ECO:0000256" key="2">
    <source>
        <dbReference type="ARBA" id="ARBA00022679"/>
    </source>
</evidence>
<sequence>MPEPRRRGLRRLRGVAPGSTGAPPAHAAVRTAKLAALPVGYAARRAAGMRRRALGRTAHEVELDIQTRTAQHMFEVLGELKGCAAKLGQLLAIYELALPPELGTPYRTALGRLQDSAPALLPRAVSAAMADSLGEHWRSRFLEFDLRACAAASIGQVHRGVWRDRRPVAVKLMYPGVRESVRTDLDQLRRLAPLAAVLLPGADMRALTEAFADCVLEELDYPKEAATQRIFAAAFADDPDFAVPAIVHQHGDVIVSEWLDGIALPRILASGAPAERSRVGLLVLRFLLSGFARTGLLYTDPHPGNFRVLRDGRLGVVDFGACTPFPAEFPALVGDLADAAYNGTPADLEAALRRHGFVAAGTEFDREAFAAMIDPVRELLLPHTARMSTAWLREQVRRCTEPRLTNVCRQLTSPPEYAPIGRTILAAIGLLCQLGTQGPLRDELLTPLPELAAALERFHLGQDPLPRDPVTGASRSATPAPRTVCARCTSIS</sequence>
<keyword evidence="7" id="KW-0418">Kinase</keyword>
<feature type="region of interest" description="Disordered" evidence="5">
    <location>
        <begin position="1"/>
        <end position="26"/>
    </location>
</feature>
<keyword evidence="4" id="KW-0067">ATP-binding</keyword>
<evidence type="ECO:0000256" key="1">
    <source>
        <dbReference type="ARBA" id="ARBA00009670"/>
    </source>
</evidence>
<comment type="caution">
    <text evidence="7">The sequence shown here is derived from an EMBL/GenBank/DDBJ whole genome shotgun (WGS) entry which is preliminary data.</text>
</comment>
<dbReference type="GO" id="GO:0016301">
    <property type="term" value="F:kinase activity"/>
    <property type="evidence" value="ECO:0007669"/>
    <property type="project" value="UniProtKB-KW"/>
</dbReference>
<evidence type="ECO:0000313" key="7">
    <source>
        <dbReference type="EMBL" id="MBL1073869.1"/>
    </source>
</evidence>
<dbReference type="InterPro" id="IPR004147">
    <property type="entry name" value="ABC1_dom"/>
</dbReference>
<evidence type="ECO:0000256" key="3">
    <source>
        <dbReference type="ARBA" id="ARBA00022741"/>
    </source>
</evidence>
<organism evidence="7 8">
    <name type="scientific">Nocardia acididurans</name>
    <dbReference type="NCBI Taxonomy" id="2802282"/>
    <lineage>
        <taxon>Bacteria</taxon>
        <taxon>Bacillati</taxon>
        <taxon>Actinomycetota</taxon>
        <taxon>Actinomycetes</taxon>
        <taxon>Mycobacteriales</taxon>
        <taxon>Nocardiaceae</taxon>
        <taxon>Nocardia</taxon>
    </lineage>
</organism>
<accession>A0ABS1M226</accession>
<keyword evidence="8" id="KW-1185">Reference proteome</keyword>
<dbReference type="PANTHER" id="PTHR43851:SF3">
    <property type="entry name" value="COENZYME Q8"/>
    <property type="match status" value="1"/>
</dbReference>
<keyword evidence="3" id="KW-0547">Nucleotide-binding</keyword>
<dbReference type="SUPFAM" id="SSF56112">
    <property type="entry name" value="Protein kinase-like (PK-like)"/>
    <property type="match status" value="1"/>
</dbReference>
<evidence type="ECO:0000313" key="8">
    <source>
        <dbReference type="Proteomes" id="UP000602198"/>
    </source>
</evidence>
<reference evidence="7 8" key="1">
    <citation type="submission" date="2021-01" db="EMBL/GenBank/DDBJ databases">
        <title>WGS of actinomycetes isolated from Thailand.</title>
        <authorList>
            <person name="Thawai C."/>
        </authorList>
    </citation>
    <scope>NUCLEOTIDE SEQUENCE [LARGE SCALE GENOMIC DNA]</scope>
    <source>
        <strain evidence="7 8">LPG 2</strain>
    </source>
</reference>
<dbReference type="EMBL" id="JAERRJ010000002">
    <property type="protein sequence ID" value="MBL1073869.1"/>
    <property type="molecule type" value="Genomic_DNA"/>
</dbReference>
<protein>
    <submittedName>
        <fullName evidence="7">AarF/ABC1/UbiB kinase family protein</fullName>
    </submittedName>
</protein>
<gene>
    <name evidence="7" type="ORF">JK358_05635</name>
</gene>
<dbReference type="InterPro" id="IPR011009">
    <property type="entry name" value="Kinase-like_dom_sf"/>
</dbReference>
<evidence type="ECO:0000256" key="5">
    <source>
        <dbReference type="SAM" id="MobiDB-lite"/>
    </source>
</evidence>